<dbReference type="GO" id="GO:0030234">
    <property type="term" value="F:enzyme regulator activity"/>
    <property type="evidence" value="ECO:0007669"/>
    <property type="project" value="TreeGrafter"/>
</dbReference>
<evidence type="ECO:0000256" key="3">
    <source>
        <dbReference type="ARBA" id="ARBA00022984"/>
    </source>
</evidence>
<dbReference type="PANTHER" id="PTHR38038">
    <property type="entry name" value="PENICILLIN-BINDING PROTEIN ACTIVATOR LPOA"/>
    <property type="match status" value="1"/>
</dbReference>
<dbReference type="PROSITE" id="PS51257">
    <property type="entry name" value="PROKAR_LIPOPROTEIN"/>
    <property type="match status" value="1"/>
</dbReference>
<dbReference type="Gene3D" id="1.25.40.650">
    <property type="match status" value="1"/>
</dbReference>
<accession>A0A839T549</accession>
<dbReference type="CDD" id="cd06339">
    <property type="entry name" value="PBP1_YraM_LppC_lipoprotein-like"/>
    <property type="match status" value="1"/>
</dbReference>
<evidence type="ECO:0000256" key="6">
    <source>
        <dbReference type="ARBA" id="ARBA00023237"/>
    </source>
</evidence>
<dbReference type="GO" id="GO:0009252">
    <property type="term" value="P:peptidoglycan biosynthetic process"/>
    <property type="evidence" value="ECO:0007669"/>
    <property type="project" value="UniProtKB-KW"/>
</dbReference>
<sequence>MTAARLRQLFPICLAIFLSACSSTPSSPLGELPRTPQATTQQLLQQADASDPEEARLLRLSAADQSFRQGDQAQARRIMEQVPLDALKPAQQIFASTLLAELAMADNRPDQALAAIQHPSFQWLAEMPPAQQIRSHLIRARTFEANKQAMTAIRERVFLAPLLNAQPTQAKENHEAIWSQVSILPIENLQPTGETDLDGWLSLAAGIRQAGTLSLQQTAIGNWQKQNPKHPAARQLPEPLVKLLALTERPVDRVALLLPTQGQLANVAQAIRNGFLTAHLQAQQTGQALPYIKLYDSSRITSLDAFYQQAQADGMQLVIGPLEKDLVRQLGNRQQLPITTLALNYGDIGQRLPPQLFQFGLAAEDEAREVARQAWVDGHRNAIALVPAGDWGNRVLAAFRQSWQDAGGTVVAAEPLAQPVALAQQIANLLKLHASAARDQQAEGTTGQAIASQPARRQGADFLFLTATPQQAQQVNPTLAYQNAGDIPVYATSHVYAANNNPSQFQDLEGIRFTETPWLLNTQQPLRQQAERQWPQAGGSLGRLYAMGADAYLLAPLLNQLAVLPSTQLDGLSGRLSLGPQQRIVRTLSWAEFRNGTVVPLATTGNSQ</sequence>
<evidence type="ECO:0008006" key="11">
    <source>
        <dbReference type="Google" id="ProtNLM"/>
    </source>
</evidence>
<evidence type="ECO:0000256" key="7">
    <source>
        <dbReference type="ARBA" id="ARBA00023288"/>
    </source>
</evidence>
<name>A0A839T549_AZOMA</name>
<reference evidence="9 10" key="1">
    <citation type="submission" date="2020-08" db="EMBL/GenBank/DDBJ databases">
        <title>Genomic Encyclopedia of Type Strains, Phase III (KMG-III): the genomes of soil and plant-associated and newly described type strains.</title>
        <authorList>
            <person name="Whitman W."/>
        </authorList>
    </citation>
    <scope>NUCLEOTIDE SEQUENCE [LARGE SCALE GENOMIC DNA]</scope>
    <source>
        <strain evidence="9 10">CECT 4462</strain>
    </source>
</reference>
<dbReference type="Proteomes" id="UP000549250">
    <property type="component" value="Unassembled WGS sequence"/>
</dbReference>
<keyword evidence="6" id="KW-0998">Cell outer membrane</keyword>
<evidence type="ECO:0000256" key="1">
    <source>
        <dbReference type="ARBA" id="ARBA00022729"/>
    </source>
</evidence>
<keyword evidence="4" id="KW-0472">Membrane</keyword>
<dbReference type="AlphaFoldDB" id="A0A839T549"/>
<keyword evidence="2" id="KW-0133">Cell shape</keyword>
<dbReference type="InterPro" id="IPR028082">
    <property type="entry name" value="Peripla_BP_I"/>
</dbReference>
<keyword evidence="1 8" id="KW-0732">Signal</keyword>
<evidence type="ECO:0000256" key="8">
    <source>
        <dbReference type="SAM" id="SignalP"/>
    </source>
</evidence>
<gene>
    <name evidence="9" type="ORF">FHR87_003076</name>
</gene>
<dbReference type="Gene3D" id="3.40.50.2300">
    <property type="match status" value="2"/>
</dbReference>
<feature type="chain" id="PRO_5032420485" description="Penicillin-binding protein activator" evidence="8">
    <location>
        <begin position="21"/>
        <end position="608"/>
    </location>
</feature>
<dbReference type="GO" id="GO:0031241">
    <property type="term" value="C:periplasmic side of cell outer membrane"/>
    <property type="evidence" value="ECO:0007669"/>
    <property type="project" value="TreeGrafter"/>
</dbReference>
<evidence type="ECO:0000256" key="2">
    <source>
        <dbReference type="ARBA" id="ARBA00022960"/>
    </source>
</evidence>
<feature type="signal peptide" evidence="8">
    <location>
        <begin position="1"/>
        <end position="20"/>
    </location>
</feature>
<dbReference type="GO" id="GO:0008360">
    <property type="term" value="P:regulation of cell shape"/>
    <property type="evidence" value="ECO:0007669"/>
    <property type="project" value="UniProtKB-KW"/>
</dbReference>
<evidence type="ECO:0000313" key="9">
    <source>
        <dbReference type="EMBL" id="MBB3104651.1"/>
    </source>
</evidence>
<dbReference type="Gene3D" id="1.25.40.10">
    <property type="entry name" value="Tetratricopeptide repeat domain"/>
    <property type="match status" value="1"/>
</dbReference>
<keyword evidence="7" id="KW-0449">Lipoprotein</keyword>
<evidence type="ECO:0000256" key="5">
    <source>
        <dbReference type="ARBA" id="ARBA00023139"/>
    </source>
</evidence>
<dbReference type="PANTHER" id="PTHR38038:SF1">
    <property type="entry name" value="PENICILLIN-BINDING PROTEIN ACTIVATOR LPOA"/>
    <property type="match status" value="1"/>
</dbReference>
<dbReference type="SUPFAM" id="SSF53822">
    <property type="entry name" value="Periplasmic binding protein-like I"/>
    <property type="match status" value="1"/>
</dbReference>
<keyword evidence="10" id="KW-1185">Reference proteome</keyword>
<dbReference type="InterPro" id="IPR007443">
    <property type="entry name" value="LpoA"/>
</dbReference>
<evidence type="ECO:0000256" key="4">
    <source>
        <dbReference type="ARBA" id="ARBA00023136"/>
    </source>
</evidence>
<dbReference type="Pfam" id="PF04348">
    <property type="entry name" value="LppC"/>
    <property type="match status" value="1"/>
</dbReference>
<evidence type="ECO:0000313" key="10">
    <source>
        <dbReference type="Proteomes" id="UP000549250"/>
    </source>
</evidence>
<organism evidence="9 10">
    <name type="scientific">Azomonas macrocytogenes</name>
    <name type="common">Azotobacter macrocytogenes</name>
    <dbReference type="NCBI Taxonomy" id="69962"/>
    <lineage>
        <taxon>Bacteria</taxon>
        <taxon>Pseudomonadati</taxon>
        <taxon>Pseudomonadota</taxon>
        <taxon>Gammaproteobacteria</taxon>
        <taxon>Pseudomonadales</taxon>
        <taxon>Pseudomonadaceae</taxon>
        <taxon>Azomonas</taxon>
    </lineage>
</organism>
<comment type="caution">
    <text evidence="9">The sequence shown here is derived from an EMBL/GenBank/DDBJ whole genome shotgun (WGS) entry which is preliminary data.</text>
</comment>
<dbReference type="EMBL" id="JACHXI010000018">
    <property type="protein sequence ID" value="MBB3104651.1"/>
    <property type="molecule type" value="Genomic_DNA"/>
</dbReference>
<keyword evidence="5" id="KW-0564">Palmitate</keyword>
<protein>
    <recommendedName>
        <fullName evidence="11">Penicillin-binding protein activator</fullName>
    </recommendedName>
</protein>
<dbReference type="InterPro" id="IPR011990">
    <property type="entry name" value="TPR-like_helical_dom_sf"/>
</dbReference>
<dbReference type="RefSeq" id="WP_183167499.1">
    <property type="nucleotide sequence ID" value="NZ_JACHXI010000018.1"/>
</dbReference>
<proteinExistence type="predicted"/>
<keyword evidence="3" id="KW-0573">Peptidoglycan synthesis</keyword>